<feature type="compositionally biased region" description="Basic and acidic residues" evidence="1">
    <location>
        <begin position="69"/>
        <end position="93"/>
    </location>
</feature>
<sequence length="93" mass="10358">VDQTTDASVEEQTMEDKKIEDEASQASTDQTTAASIEEQIIEVAQTEVVISHQENDVDDVSQSIYLQSKESKEEVEQNKEKVIKGKDNDDGNL</sequence>
<feature type="region of interest" description="Disordered" evidence="1">
    <location>
        <begin position="1"/>
        <end position="34"/>
    </location>
</feature>
<dbReference type="AlphaFoldDB" id="A0A7J7LKV9"/>
<feature type="region of interest" description="Disordered" evidence="1">
    <location>
        <begin position="68"/>
        <end position="93"/>
    </location>
</feature>
<feature type="non-terminal residue" evidence="2">
    <location>
        <position position="1"/>
    </location>
</feature>
<gene>
    <name evidence="2" type="ORF">GIB67_039069</name>
</gene>
<proteinExistence type="predicted"/>
<evidence type="ECO:0000313" key="3">
    <source>
        <dbReference type="Proteomes" id="UP000541444"/>
    </source>
</evidence>
<name>A0A7J7LKV9_9MAGN</name>
<dbReference type="Proteomes" id="UP000541444">
    <property type="component" value="Unassembled WGS sequence"/>
</dbReference>
<comment type="caution">
    <text evidence="2">The sequence shown here is derived from an EMBL/GenBank/DDBJ whole genome shotgun (WGS) entry which is preliminary data.</text>
</comment>
<accession>A0A7J7LKV9</accession>
<reference evidence="2 3" key="1">
    <citation type="journal article" date="2020" name="IScience">
        <title>Genome Sequencing of the Endangered Kingdonia uniflora (Circaeasteraceae, Ranunculales) Reveals Potential Mechanisms of Evolutionary Specialization.</title>
        <authorList>
            <person name="Sun Y."/>
            <person name="Deng T."/>
            <person name="Zhang A."/>
            <person name="Moore M.J."/>
            <person name="Landis J.B."/>
            <person name="Lin N."/>
            <person name="Zhang H."/>
            <person name="Zhang X."/>
            <person name="Huang J."/>
            <person name="Zhang X."/>
            <person name="Sun H."/>
            <person name="Wang H."/>
        </authorList>
    </citation>
    <scope>NUCLEOTIDE SEQUENCE [LARGE SCALE GENOMIC DNA]</scope>
    <source>
        <strain evidence="2">TB1705</strain>
        <tissue evidence="2">Leaf</tissue>
    </source>
</reference>
<dbReference type="EMBL" id="JACGCM010002208">
    <property type="protein sequence ID" value="KAF6143286.1"/>
    <property type="molecule type" value="Genomic_DNA"/>
</dbReference>
<protein>
    <submittedName>
        <fullName evidence="2">Uncharacterized protein</fullName>
    </submittedName>
</protein>
<organism evidence="2 3">
    <name type="scientific">Kingdonia uniflora</name>
    <dbReference type="NCBI Taxonomy" id="39325"/>
    <lineage>
        <taxon>Eukaryota</taxon>
        <taxon>Viridiplantae</taxon>
        <taxon>Streptophyta</taxon>
        <taxon>Embryophyta</taxon>
        <taxon>Tracheophyta</taxon>
        <taxon>Spermatophyta</taxon>
        <taxon>Magnoliopsida</taxon>
        <taxon>Ranunculales</taxon>
        <taxon>Circaeasteraceae</taxon>
        <taxon>Kingdonia</taxon>
    </lineage>
</organism>
<feature type="compositionally biased region" description="Low complexity" evidence="1">
    <location>
        <begin position="24"/>
        <end position="34"/>
    </location>
</feature>
<evidence type="ECO:0000313" key="2">
    <source>
        <dbReference type="EMBL" id="KAF6143286.1"/>
    </source>
</evidence>
<evidence type="ECO:0000256" key="1">
    <source>
        <dbReference type="SAM" id="MobiDB-lite"/>
    </source>
</evidence>
<keyword evidence="3" id="KW-1185">Reference proteome</keyword>